<proteinExistence type="predicted"/>
<keyword evidence="2" id="KW-1185">Reference proteome</keyword>
<accession>A0A1I3R0T7</accession>
<evidence type="ECO:0000313" key="2">
    <source>
        <dbReference type="Proteomes" id="UP000198915"/>
    </source>
</evidence>
<reference evidence="2" key="1">
    <citation type="submission" date="2016-10" db="EMBL/GenBank/DDBJ databases">
        <authorList>
            <person name="Varghese N."/>
            <person name="Submissions S."/>
        </authorList>
    </citation>
    <scope>NUCLEOTIDE SEQUENCE [LARGE SCALE GENOMIC DNA]</scope>
    <source>
        <strain evidence="2">OK042</strain>
    </source>
</reference>
<dbReference type="AlphaFoldDB" id="A0A1I3R0T7"/>
<gene>
    <name evidence="1" type="ORF">SAMN05518846_103249</name>
</gene>
<sequence length="45" mass="4982">MSFITEIFTAIFYYGSETAIVDFDGDGALDCPCKKGYPNNVRLPT</sequence>
<dbReference type="Proteomes" id="UP000198915">
    <property type="component" value="Unassembled WGS sequence"/>
</dbReference>
<dbReference type="EMBL" id="FORT01000003">
    <property type="protein sequence ID" value="SFJ40153.1"/>
    <property type="molecule type" value="Genomic_DNA"/>
</dbReference>
<name>A0A1I3R0T7_9BACL</name>
<organism evidence="1 2">
    <name type="scientific">Brevibacillus centrosporus</name>
    <dbReference type="NCBI Taxonomy" id="54910"/>
    <lineage>
        <taxon>Bacteria</taxon>
        <taxon>Bacillati</taxon>
        <taxon>Bacillota</taxon>
        <taxon>Bacilli</taxon>
        <taxon>Bacillales</taxon>
        <taxon>Paenibacillaceae</taxon>
        <taxon>Brevibacillus</taxon>
    </lineage>
</organism>
<evidence type="ECO:0000313" key="1">
    <source>
        <dbReference type="EMBL" id="SFJ40153.1"/>
    </source>
</evidence>
<protein>
    <submittedName>
        <fullName evidence="1">Uncharacterized protein</fullName>
    </submittedName>
</protein>
<dbReference type="STRING" id="1884381.SAMN05518846_103249"/>